<evidence type="ECO:0000256" key="8">
    <source>
        <dbReference type="SAM" id="Phobius"/>
    </source>
</evidence>
<dbReference type="EMBL" id="FNRQ01000005">
    <property type="protein sequence ID" value="SEB02525.1"/>
    <property type="molecule type" value="Genomic_DNA"/>
</dbReference>
<dbReference type="AlphaFoldDB" id="A0A1H4FYX9"/>
<feature type="transmembrane region" description="Helical" evidence="8">
    <location>
        <begin position="202"/>
        <end position="220"/>
    </location>
</feature>
<reference evidence="10" key="1">
    <citation type="submission" date="2016-10" db="EMBL/GenBank/DDBJ databases">
        <authorList>
            <person name="Varghese N."/>
            <person name="Submissions S."/>
        </authorList>
    </citation>
    <scope>NUCLEOTIDE SEQUENCE [LARGE SCALE GENOMIC DNA]</scope>
    <source>
        <strain evidence="10">LMG 24000</strain>
    </source>
</reference>
<feature type="transmembrane region" description="Helical" evidence="8">
    <location>
        <begin position="86"/>
        <end position="107"/>
    </location>
</feature>
<accession>A0A1H4FYX9</accession>
<dbReference type="OrthoDB" id="9766798at2"/>
<evidence type="ECO:0000256" key="3">
    <source>
        <dbReference type="ARBA" id="ARBA00022475"/>
    </source>
</evidence>
<evidence type="ECO:0000256" key="2">
    <source>
        <dbReference type="ARBA" id="ARBA00007977"/>
    </source>
</evidence>
<evidence type="ECO:0000256" key="1">
    <source>
        <dbReference type="ARBA" id="ARBA00004651"/>
    </source>
</evidence>
<dbReference type="Pfam" id="PF03601">
    <property type="entry name" value="Cons_hypoth698"/>
    <property type="match status" value="1"/>
</dbReference>
<sequence length="479" mass="50830">MSDTNHSLPAGAQPAPADGTERIERTTRGGGGLFSTEDWWAVWIGLFVIVIAWALFASGGSIKWLAVAPAKWASVGAAGTDIVRHLPNYAALFVLFAVLFSVSLAGLKQNVAHFLPAFLVLFVVSVLIFELGAWTSAAKYNLEPPLVALALGLVISNVFRLPEWFAAGLRVEFYIKVGIVLLGATLPFTLLVWAGPVAVGQATIVSLITFFVIFFVGKAFGLDRRFAAVLGVGGAVCGVSAAIAIAGAVRAKREQASVAITLVILWAIVMIFVLPFASRSLGLPTGVAGAWIGTSEFADAAGIAAAQAYGDFAKSAGGAIAGAPDAALQAFTLMKVVGRDIWIGIWAFLLAIVATTRWESEDNNVKSRADAREIWARFPKFVIGFVIASALVTWIASHYSLADYRKVVTPEFVGPITALRTWAFIFCFLSIGLTTRLRSLAATGLKPFLVFTAGVVVNIAIGYVLSAHVFASYWNSLGQ</sequence>
<organism evidence="9 10">
    <name type="scientific">Paraburkholderia sartisoli</name>
    <dbReference type="NCBI Taxonomy" id="83784"/>
    <lineage>
        <taxon>Bacteria</taxon>
        <taxon>Pseudomonadati</taxon>
        <taxon>Pseudomonadota</taxon>
        <taxon>Betaproteobacteria</taxon>
        <taxon>Burkholderiales</taxon>
        <taxon>Burkholderiaceae</taxon>
        <taxon>Paraburkholderia</taxon>
    </lineage>
</organism>
<keyword evidence="4 8" id="KW-0812">Transmembrane</keyword>
<dbReference type="STRING" id="83784.SAMN05192564_105189"/>
<evidence type="ECO:0000313" key="9">
    <source>
        <dbReference type="EMBL" id="SEB02525.1"/>
    </source>
</evidence>
<feature type="transmembrane region" description="Helical" evidence="8">
    <location>
        <begin position="256"/>
        <end position="277"/>
    </location>
</feature>
<feature type="transmembrane region" description="Helical" evidence="8">
    <location>
        <begin position="113"/>
        <end position="134"/>
    </location>
</feature>
<evidence type="ECO:0000256" key="6">
    <source>
        <dbReference type="ARBA" id="ARBA00023136"/>
    </source>
</evidence>
<feature type="transmembrane region" description="Helical" evidence="8">
    <location>
        <begin position="341"/>
        <end position="360"/>
    </location>
</feature>
<comment type="subcellular location">
    <subcellularLocation>
        <location evidence="1">Cell membrane</location>
        <topology evidence="1">Multi-pass membrane protein</topology>
    </subcellularLocation>
</comment>
<keyword evidence="5 8" id="KW-1133">Transmembrane helix</keyword>
<dbReference type="Proteomes" id="UP000198638">
    <property type="component" value="Unassembled WGS sequence"/>
</dbReference>
<feature type="transmembrane region" description="Helical" evidence="8">
    <location>
        <begin position="381"/>
        <end position="399"/>
    </location>
</feature>
<feature type="transmembrane region" description="Helical" evidence="8">
    <location>
        <begin position="419"/>
        <end position="437"/>
    </location>
</feature>
<evidence type="ECO:0000256" key="4">
    <source>
        <dbReference type="ARBA" id="ARBA00022692"/>
    </source>
</evidence>
<feature type="transmembrane region" description="Helical" evidence="8">
    <location>
        <begin position="226"/>
        <end position="249"/>
    </location>
</feature>
<gene>
    <name evidence="9" type="ORF">SAMN05192564_105189</name>
</gene>
<keyword evidence="6 8" id="KW-0472">Membrane</keyword>
<proteinExistence type="inferred from homology"/>
<feature type="transmembrane region" description="Helical" evidence="8">
    <location>
        <begin position="449"/>
        <end position="474"/>
    </location>
</feature>
<name>A0A1H4FYX9_9BURK</name>
<dbReference type="RefSeq" id="WP_090535094.1">
    <property type="nucleotide sequence ID" value="NZ_FNRQ01000005.1"/>
</dbReference>
<keyword evidence="10" id="KW-1185">Reference proteome</keyword>
<feature type="transmembrane region" description="Helical" evidence="8">
    <location>
        <begin position="173"/>
        <end position="195"/>
    </location>
</feature>
<feature type="transmembrane region" description="Helical" evidence="8">
    <location>
        <begin position="146"/>
        <end position="167"/>
    </location>
</feature>
<comment type="similarity">
    <text evidence="2">Belongs to the UPF0324 family.</text>
</comment>
<evidence type="ECO:0000256" key="7">
    <source>
        <dbReference type="SAM" id="MobiDB-lite"/>
    </source>
</evidence>
<dbReference type="PANTHER" id="PTHR30106:SF1">
    <property type="entry name" value="UPF0324 MEMBRANE PROTEIN FN0533"/>
    <property type="match status" value="1"/>
</dbReference>
<dbReference type="GO" id="GO:0005886">
    <property type="term" value="C:plasma membrane"/>
    <property type="evidence" value="ECO:0007669"/>
    <property type="project" value="UniProtKB-SubCell"/>
</dbReference>
<feature type="transmembrane region" description="Helical" evidence="8">
    <location>
        <begin position="40"/>
        <end position="65"/>
    </location>
</feature>
<evidence type="ECO:0000313" key="10">
    <source>
        <dbReference type="Proteomes" id="UP000198638"/>
    </source>
</evidence>
<dbReference type="PANTHER" id="PTHR30106">
    <property type="entry name" value="INNER MEMBRANE PROTEIN YEIH-RELATED"/>
    <property type="match status" value="1"/>
</dbReference>
<protein>
    <submittedName>
        <fullName evidence="9">Conserved hypothetical integral membrane protein</fullName>
    </submittedName>
</protein>
<evidence type="ECO:0000256" key="5">
    <source>
        <dbReference type="ARBA" id="ARBA00022989"/>
    </source>
</evidence>
<keyword evidence="3" id="KW-1003">Cell membrane</keyword>
<feature type="region of interest" description="Disordered" evidence="7">
    <location>
        <begin position="1"/>
        <end position="22"/>
    </location>
</feature>
<dbReference type="InterPro" id="IPR018383">
    <property type="entry name" value="UPF0324_pro"/>
</dbReference>